<dbReference type="EMBL" id="LR796432">
    <property type="protein sequence ID" value="CAB4144913.1"/>
    <property type="molecule type" value="Genomic_DNA"/>
</dbReference>
<accession>A0A6J5MHQ5</accession>
<organism evidence="1">
    <name type="scientific">uncultured Caudovirales phage</name>
    <dbReference type="NCBI Taxonomy" id="2100421"/>
    <lineage>
        <taxon>Viruses</taxon>
        <taxon>Duplodnaviria</taxon>
        <taxon>Heunggongvirae</taxon>
        <taxon>Uroviricota</taxon>
        <taxon>Caudoviricetes</taxon>
        <taxon>Peduoviridae</taxon>
        <taxon>Maltschvirus</taxon>
        <taxon>Maltschvirus maltsch</taxon>
    </lineage>
</organism>
<proteinExistence type="predicted"/>
<name>A0A6J5MHQ5_9CAUD</name>
<protein>
    <submittedName>
        <fullName evidence="1">Uncharacterized protein</fullName>
    </submittedName>
</protein>
<gene>
    <name evidence="1" type="ORF">UFOVP468_76</name>
</gene>
<reference evidence="1" key="1">
    <citation type="submission" date="2020-04" db="EMBL/GenBank/DDBJ databases">
        <authorList>
            <person name="Chiriac C."/>
            <person name="Salcher M."/>
            <person name="Ghai R."/>
            <person name="Kavagutti S V."/>
        </authorList>
    </citation>
    <scope>NUCLEOTIDE SEQUENCE</scope>
</reference>
<evidence type="ECO:0000313" key="1">
    <source>
        <dbReference type="EMBL" id="CAB4144913.1"/>
    </source>
</evidence>
<sequence>MFGILKGKKTYVAALLTVLGAGAGYATGDATAMQAIQMAVTAILAACLRNGLR</sequence>